<comment type="caution">
    <text evidence="1">The sequence shown here is derived from an EMBL/GenBank/DDBJ whole genome shotgun (WGS) entry which is preliminary data.</text>
</comment>
<dbReference type="Proteomes" id="UP001275084">
    <property type="component" value="Unassembled WGS sequence"/>
</dbReference>
<evidence type="ECO:0000313" key="1">
    <source>
        <dbReference type="EMBL" id="KAK3362342.1"/>
    </source>
</evidence>
<protein>
    <submittedName>
        <fullName evidence="1">Uncharacterized protein</fullName>
    </submittedName>
</protein>
<dbReference type="EMBL" id="JAUIQD010000001">
    <property type="protein sequence ID" value="KAK3362342.1"/>
    <property type="molecule type" value="Genomic_DNA"/>
</dbReference>
<name>A0AAJ0MJ65_9PEZI</name>
<sequence length="227" mass="25365">MSQKIFFWHLPAEIRRTILEPLGEASLQQSEQKAKEAMLGIGNSDTEAEREPDGTWRLAFIPTVPSSKLAKVSVIKDFILGTSLTRSMDPAAVDPLLNAFPNVLGFKWMHWPRAGPAPSLDSDHRLATSMPGWPPSLTNITMSYQFIMDDDARSGVGLRPQQRRQAGLGTRGAATPQLRDNVLYNVYRQSRVLPYPQRYGEARYPKLHPERMEGPSFTSFGGLGAWI</sequence>
<keyword evidence="2" id="KW-1185">Reference proteome</keyword>
<dbReference type="AlphaFoldDB" id="A0AAJ0MJ65"/>
<accession>A0AAJ0MJ65</accession>
<proteinExistence type="predicted"/>
<reference evidence="1" key="2">
    <citation type="submission" date="2023-06" db="EMBL/GenBank/DDBJ databases">
        <authorList>
            <consortium name="Lawrence Berkeley National Laboratory"/>
            <person name="Haridas S."/>
            <person name="Hensen N."/>
            <person name="Bonometti L."/>
            <person name="Westerberg I."/>
            <person name="Brannstrom I.O."/>
            <person name="Guillou S."/>
            <person name="Cros-Aarteil S."/>
            <person name="Calhoun S."/>
            <person name="Kuo A."/>
            <person name="Mondo S."/>
            <person name="Pangilinan J."/>
            <person name="Riley R."/>
            <person name="Labutti K."/>
            <person name="Andreopoulos B."/>
            <person name="Lipzen A."/>
            <person name="Chen C."/>
            <person name="Yanf M."/>
            <person name="Daum C."/>
            <person name="Ng V."/>
            <person name="Clum A."/>
            <person name="Steindorff A."/>
            <person name="Ohm R."/>
            <person name="Martin F."/>
            <person name="Silar P."/>
            <person name="Natvig D."/>
            <person name="Lalanne C."/>
            <person name="Gautier V."/>
            <person name="Ament-Velasquez S.L."/>
            <person name="Kruys A."/>
            <person name="Hutchinson M.I."/>
            <person name="Powell A.J."/>
            <person name="Barry K."/>
            <person name="Miller A.N."/>
            <person name="Grigoriev I.V."/>
            <person name="Debuchy R."/>
            <person name="Gladieux P."/>
            <person name="Thoren M.H."/>
            <person name="Johannesson H."/>
        </authorList>
    </citation>
    <scope>NUCLEOTIDE SEQUENCE</scope>
    <source>
        <strain evidence="1">CBS 955.72</strain>
    </source>
</reference>
<reference evidence="1" key="1">
    <citation type="journal article" date="2023" name="Mol. Phylogenet. Evol.">
        <title>Genome-scale phylogeny and comparative genomics of the fungal order Sordariales.</title>
        <authorList>
            <person name="Hensen N."/>
            <person name="Bonometti L."/>
            <person name="Westerberg I."/>
            <person name="Brannstrom I.O."/>
            <person name="Guillou S."/>
            <person name="Cros-Aarteil S."/>
            <person name="Calhoun S."/>
            <person name="Haridas S."/>
            <person name="Kuo A."/>
            <person name="Mondo S."/>
            <person name="Pangilinan J."/>
            <person name="Riley R."/>
            <person name="LaButti K."/>
            <person name="Andreopoulos B."/>
            <person name="Lipzen A."/>
            <person name="Chen C."/>
            <person name="Yan M."/>
            <person name="Daum C."/>
            <person name="Ng V."/>
            <person name="Clum A."/>
            <person name="Steindorff A."/>
            <person name="Ohm R.A."/>
            <person name="Martin F."/>
            <person name="Silar P."/>
            <person name="Natvig D.O."/>
            <person name="Lalanne C."/>
            <person name="Gautier V."/>
            <person name="Ament-Velasquez S.L."/>
            <person name="Kruys A."/>
            <person name="Hutchinson M.I."/>
            <person name="Powell A.J."/>
            <person name="Barry K."/>
            <person name="Miller A.N."/>
            <person name="Grigoriev I.V."/>
            <person name="Debuchy R."/>
            <person name="Gladieux P."/>
            <person name="Hiltunen Thoren M."/>
            <person name="Johannesson H."/>
        </authorList>
    </citation>
    <scope>NUCLEOTIDE SEQUENCE</scope>
    <source>
        <strain evidence="1">CBS 955.72</strain>
    </source>
</reference>
<organism evidence="1 2">
    <name type="scientific">Lasiosphaeria hispida</name>
    <dbReference type="NCBI Taxonomy" id="260671"/>
    <lineage>
        <taxon>Eukaryota</taxon>
        <taxon>Fungi</taxon>
        <taxon>Dikarya</taxon>
        <taxon>Ascomycota</taxon>
        <taxon>Pezizomycotina</taxon>
        <taxon>Sordariomycetes</taxon>
        <taxon>Sordariomycetidae</taxon>
        <taxon>Sordariales</taxon>
        <taxon>Lasiosphaeriaceae</taxon>
        <taxon>Lasiosphaeria</taxon>
    </lineage>
</organism>
<evidence type="ECO:0000313" key="2">
    <source>
        <dbReference type="Proteomes" id="UP001275084"/>
    </source>
</evidence>
<gene>
    <name evidence="1" type="ORF">B0T25DRAFT_594758</name>
</gene>